<organism evidence="2 3">
    <name type="scientific">Camelus dromedarius</name>
    <name type="common">Dromedary</name>
    <name type="synonym">Arabian camel</name>
    <dbReference type="NCBI Taxonomy" id="9838"/>
    <lineage>
        <taxon>Eukaryota</taxon>
        <taxon>Metazoa</taxon>
        <taxon>Chordata</taxon>
        <taxon>Craniata</taxon>
        <taxon>Vertebrata</taxon>
        <taxon>Euteleostomi</taxon>
        <taxon>Mammalia</taxon>
        <taxon>Eutheria</taxon>
        <taxon>Laurasiatheria</taxon>
        <taxon>Artiodactyla</taxon>
        <taxon>Tylopoda</taxon>
        <taxon>Camelidae</taxon>
        <taxon>Camelus</taxon>
    </lineage>
</organism>
<proteinExistence type="predicted"/>
<evidence type="ECO:0000313" key="3">
    <source>
        <dbReference type="Proteomes" id="UP000299084"/>
    </source>
</evidence>
<dbReference type="AlphaFoldDB" id="A0A5N4D5N5"/>
<comment type="caution">
    <text evidence="2">The sequence shown here is derived from an EMBL/GenBank/DDBJ whole genome shotgun (WGS) entry which is preliminary data.</text>
</comment>
<dbReference type="Proteomes" id="UP000299084">
    <property type="component" value="Unassembled WGS sequence"/>
</dbReference>
<dbReference type="EMBL" id="JWIN03000016">
    <property type="protein sequence ID" value="KAB1266407.1"/>
    <property type="molecule type" value="Genomic_DNA"/>
</dbReference>
<name>A0A5N4D5N5_CAMDR</name>
<reference evidence="2 3" key="1">
    <citation type="journal article" date="2019" name="Mol. Ecol. Resour.">
        <title>Improving Illumina assemblies with Hi-C and long reads: an example with the North African dromedary.</title>
        <authorList>
            <person name="Elbers J.P."/>
            <person name="Rogers M.F."/>
            <person name="Perelman P.L."/>
            <person name="Proskuryakova A.A."/>
            <person name="Serdyukova N.A."/>
            <person name="Johnson W.E."/>
            <person name="Horin P."/>
            <person name="Corander J."/>
            <person name="Murphy D."/>
            <person name="Burger P.A."/>
        </authorList>
    </citation>
    <scope>NUCLEOTIDE SEQUENCE [LARGE SCALE GENOMIC DNA]</scope>
    <source>
        <strain evidence="2">Drom800</strain>
        <tissue evidence="2">Blood</tissue>
    </source>
</reference>
<gene>
    <name evidence="2" type="ORF">Cadr_000019286</name>
</gene>
<evidence type="ECO:0000313" key="2">
    <source>
        <dbReference type="EMBL" id="KAB1266407.1"/>
    </source>
</evidence>
<keyword evidence="3" id="KW-1185">Reference proteome</keyword>
<sequence length="169" mass="19299">MEEEYRMPSKLWRTLPRKSTQEAQSPGAGGSFNDVEAQEKLSFIFLDHRRVSGYGIPRISGQYQYLLTAAVASMVYRFLPCEEGFWRMRAVLAQGVYKPLSATRKKTMMQKRHEGKRLRRKRFSVKALAVFFLPRETRDGAADVVSAIESEAPDEESETAQGERAMDVN</sequence>
<evidence type="ECO:0000256" key="1">
    <source>
        <dbReference type="SAM" id="MobiDB-lite"/>
    </source>
</evidence>
<feature type="non-terminal residue" evidence="2">
    <location>
        <position position="169"/>
    </location>
</feature>
<protein>
    <submittedName>
        <fullName evidence="2">Uncharacterized protein</fullName>
    </submittedName>
</protein>
<feature type="region of interest" description="Disordered" evidence="1">
    <location>
        <begin position="145"/>
        <end position="169"/>
    </location>
</feature>
<accession>A0A5N4D5N5</accession>